<gene>
    <name evidence="1" type="ORF">Ocin01_17650</name>
</gene>
<reference evidence="1 2" key="1">
    <citation type="journal article" date="2016" name="Genome Biol. Evol.">
        <title>Gene Family Evolution Reflects Adaptation to Soil Environmental Stressors in the Genome of the Collembolan Orchesella cincta.</title>
        <authorList>
            <person name="Faddeeva-Vakhrusheva A."/>
            <person name="Derks M.F."/>
            <person name="Anvar S.Y."/>
            <person name="Agamennone V."/>
            <person name="Suring W."/>
            <person name="Smit S."/>
            <person name="van Straalen N.M."/>
            <person name="Roelofs D."/>
        </authorList>
    </citation>
    <scope>NUCLEOTIDE SEQUENCE [LARGE SCALE GENOMIC DNA]</scope>
    <source>
        <tissue evidence="1">Mixed pool</tissue>
    </source>
</reference>
<keyword evidence="2" id="KW-1185">Reference proteome</keyword>
<proteinExistence type="predicted"/>
<dbReference type="OrthoDB" id="429145at2759"/>
<comment type="caution">
    <text evidence="1">The sequence shown here is derived from an EMBL/GenBank/DDBJ whole genome shotgun (WGS) entry which is preliminary data.</text>
</comment>
<dbReference type="EMBL" id="LJIJ01002963">
    <property type="protein sequence ID" value="ODM89032.1"/>
    <property type="molecule type" value="Genomic_DNA"/>
</dbReference>
<dbReference type="AlphaFoldDB" id="A0A1D2M7Y3"/>
<organism evidence="1 2">
    <name type="scientific">Orchesella cincta</name>
    <name type="common">Springtail</name>
    <name type="synonym">Podura cincta</name>
    <dbReference type="NCBI Taxonomy" id="48709"/>
    <lineage>
        <taxon>Eukaryota</taxon>
        <taxon>Metazoa</taxon>
        <taxon>Ecdysozoa</taxon>
        <taxon>Arthropoda</taxon>
        <taxon>Hexapoda</taxon>
        <taxon>Collembola</taxon>
        <taxon>Entomobryomorpha</taxon>
        <taxon>Entomobryoidea</taxon>
        <taxon>Orchesellidae</taxon>
        <taxon>Orchesellinae</taxon>
        <taxon>Orchesella</taxon>
    </lineage>
</organism>
<evidence type="ECO:0000313" key="1">
    <source>
        <dbReference type="EMBL" id="ODM89032.1"/>
    </source>
</evidence>
<accession>A0A1D2M7Y3</accession>
<name>A0A1D2M7Y3_ORCCI</name>
<protein>
    <submittedName>
        <fullName evidence="1">Uncharacterized protein</fullName>
    </submittedName>
</protein>
<feature type="non-terminal residue" evidence="1">
    <location>
        <position position="1"/>
    </location>
</feature>
<sequence>EANGASDDLHDCWLSGSDQILACFGSRPNRLFQFREKLVIILSVLVDALETEEDVIQKIEEEGTLQTHISLSHSPRPPTTFGRSVKNTRNKMSLVATSQWTPSFVSLTSFPRPNPSSTLIAEVCLGRLALDT</sequence>
<evidence type="ECO:0000313" key="2">
    <source>
        <dbReference type="Proteomes" id="UP000094527"/>
    </source>
</evidence>
<dbReference type="Proteomes" id="UP000094527">
    <property type="component" value="Unassembled WGS sequence"/>
</dbReference>